<gene>
    <name evidence="1" type="ORF">QJU93_04535</name>
</gene>
<organism evidence="1 2">
    <name type="scientific">Phocoenobacter skyensis</name>
    <dbReference type="NCBI Taxonomy" id="97481"/>
    <lineage>
        <taxon>Bacteria</taxon>
        <taxon>Pseudomonadati</taxon>
        <taxon>Pseudomonadota</taxon>
        <taxon>Gammaproteobacteria</taxon>
        <taxon>Pasteurellales</taxon>
        <taxon>Pasteurellaceae</taxon>
        <taxon>Phocoenobacter</taxon>
    </lineage>
</organism>
<evidence type="ECO:0000313" key="2">
    <source>
        <dbReference type="Proteomes" id="UP001236239"/>
    </source>
</evidence>
<dbReference type="CDD" id="cd19958">
    <property type="entry name" value="pyocin_knob"/>
    <property type="match status" value="1"/>
</dbReference>
<sequence>MANLEEKNKWENGIYRIEEDDPVLGGEDGISNKAAKQLANRTLYLKNTIENLDNDVIHNSKKSDAVNSASQDTVATSKAVKTTYDKAKEIADTAFLYKNKTVRSIAEILKLEDGIYKVVASDFPNQYGNLIVTSNYESKNFNGEKQSSVNWKSYEFLSVRHKRYIGTSVNGGEFSGFTEVFTEKSPQVMRTDKNNAINGHIIFKSKSKSLCGVYDPQKIAQIWSMGIDYKVPDDGSSFGNLYGFAYKCSGTEMAKGHQAIWCNDGTPLVALGRNLWVKNAADVQGKVKTPVIEFSNGGVLKTYDNDWVHLSKKLYLTNKEAHSIYADGGIFAKKGVETDGYIESRGGISTRKSKSEFLNSWKYAIELLDGDSIIGFKGANLGIGFNSNGNLQLVHRDGGYVATFGENGDSIFNNFFANKIHINNQNTDDRYVKTSDFKIAELTTENLNTITANGFYAQKSSSNASQSLNYPTQEAGTLIVMPSAHIVRQEYRTYASGTVFFRNSNSDGSWRPWKKINAEVKILTGNIKHGGVIPLPAGYTQEQCKWMVTPHKMWDNISSNDMLGFQTYVDENRVVTCLVENSVSDMSSADYIIIGVK</sequence>
<name>A0AAJ6P0I8_9PAST</name>
<protein>
    <submittedName>
        <fullName evidence="1">Pyocin knob domain-containing protein</fullName>
    </submittedName>
</protein>
<dbReference type="RefSeq" id="WP_306375156.1">
    <property type="nucleotide sequence ID" value="NZ_JASAYL010000008.1"/>
</dbReference>
<reference evidence="1" key="1">
    <citation type="journal article" date="2023" name="Front. Microbiol.">
        <title>Phylogeography and host specificity of Pasteurellaceae pathogenic to sea-farmed fish in the north-east Atlantic.</title>
        <authorList>
            <person name="Gulla S."/>
            <person name="Colquhoun D.J."/>
            <person name="Olsen A.B."/>
            <person name="Spilsberg B."/>
            <person name="Lagesen K."/>
            <person name="Aakesson C.P."/>
            <person name="Strom S."/>
            <person name="Manji F."/>
            <person name="Birkbeck T.H."/>
            <person name="Nilsen H.K."/>
        </authorList>
    </citation>
    <scope>NUCLEOTIDE SEQUENCE</scope>
    <source>
        <strain evidence="1">TW16_20</strain>
    </source>
</reference>
<accession>A0AAJ6P0I8</accession>
<evidence type="ECO:0000313" key="1">
    <source>
        <dbReference type="EMBL" id="MDP8172620.1"/>
    </source>
</evidence>
<dbReference type="Proteomes" id="UP001236239">
    <property type="component" value="Unassembled WGS sequence"/>
</dbReference>
<comment type="caution">
    <text evidence="1">The sequence shown here is derived from an EMBL/GenBank/DDBJ whole genome shotgun (WGS) entry which is preliminary data.</text>
</comment>
<dbReference type="AlphaFoldDB" id="A0AAJ6P0I8"/>
<dbReference type="EMBL" id="JASAYQ010000005">
    <property type="protein sequence ID" value="MDP8172620.1"/>
    <property type="molecule type" value="Genomic_DNA"/>
</dbReference>
<proteinExistence type="predicted"/>